<evidence type="ECO:0000313" key="20">
    <source>
        <dbReference type="EMBL" id="MBA9077492.1"/>
    </source>
</evidence>
<evidence type="ECO:0000256" key="3">
    <source>
        <dbReference type="ARBA" id="ARBA00004874"/>
    </source>
</evidence>
<proteinExistence type="inferred from homology"/>
<dbReference type="FunFam" id="1.10.1040.10:FF:000032">
    <property type="entry name" value="6-phosphogluconate dehydrogenase, decarboxylating"/>
    <property type="match status" value="1"/>
</dbReference>
<comment type="catalytic activity">
    <reaction evidence="17 18">
        <text>6-phospho-D-gluconate + NADP(+) = D-ribulose 5-phosphate + CO2 + NADPH</text>
        <dbReference type="Rhea" id="RHEA:10116"/>
        <dbReference type="ChEBI" id="CHEBI:16526"/>
        <dbReference type="ChEBI" id="CHEBI:57783"/>
        <dbReference type="ChEBI" id="CHEBI:58121"/>
        <dbReference type="ChEBI" id="CHEBI:58349"/>
        <dbReference type="ChEBI" id="CHEBI:58759"/>
        <dbReference type="EC" id="1.1.1.44"/>
    </reaction>
</comment>
<evidence type="ECO:0000259" key="19">
    <source>
        <dbReference type="SMART" id="SM01350"/>
    </source>
</evidence>
<evidence type="ECO:0000256" key="13">
    <source>
        <dbReference type="ARBA" id="ARBA00023002"/>
    </source>
</evidence>
<dbReference type="PRINTS" id="PR00076">
    <property type="entry name" value="6PGDHDRGNASE"/>
</dbReference>
<evidence type="ECO:0000256" key="9">
    <source>
        <dbReference type="ARBA" id="ARBA00022741"/>
    </source>
</evidence>
<dbReference type="Pfam" id="PF03446">
    <property type="entry name" value="NAD_binding_2"/>
    <property type="match status" value="1"/>
</dbReference>
<comment type="similarity">
    <text evidence="4 18">Belongs to the 6-phosphogluconate dehydrogenase family.</text>
</comment>
<comment type="caution">
    <text evidence="20">The sequence shown here is derived from an EMBL/GenBank/DDBJ whole genome shotgun (WGS) entry which is preliminary data.</text>
</comment>
<evidence type="ECO:0000256" key="14">
    <source>
        <dbReference type="ARBA" id="ARBA00023064"/>
    </source>
</evidence>
<dbReference type="GO" id="GO:0004616">
    <property type="term" value="F:phosphogluconate dehydrogenase (decarboxylating) activity"/>
    <property type="evidence" value="ECO:0007669"/>
    <property type="project" value="UniProtKB-EC"/>
</dbReference>
<comment type="catalytic activity">
    <reaction evidence="16">
        <text>D-gluconate + ATP = 6-phospho-D-gluconate + ADP + H(+)</text>
        <dbReference type="Rhea" id="RHEA:19433"/>
        <dbReference type="ChEBI" id="CHEBI:15378"/>
        <dbReference type="ChEBI" id="CHEBI:18391"/>
        <dbReference type="ChEBI" id="CHEBI:30616"/>
        <dbReference type="ChEBI" id="CHEBI:58759"/>
        <dbReference type="ChEBI" id="CHEBI:456216"/>
        <dbReference type="EC" id="2.7.1.12"/>
    </reaction>
</comment>
<evidence type="ECO:0000256" key="1">
    <source>
        <dbReference type="ARBA" id="ARBA00002526"/>
    </source>
</evidence>
<dbReference type="FunFam" id="3.40.50.300:FF:000522">
    <property type="entry name" value="Gluconokinase"/>
    <property type="match status" value="1"/>
</dbReference>
<keyword evidence="12 18" id="KW-0521">NADP</keyword>
<evidence type="ECO:0000256" key="6">
    <source>
        <dbReference type="ARBA" id="ARBA00011738"/>
    </source>
</evidence>
<comment type="subunit">
    <text evidence="6">Homodimer.</text>
</comment>
<evidence type="ECO:0000256" key="10">
    <source>
        <dbReference type="ARBA" id="ARBA00022777"/>
    </source>
</evidence>
<dbReference type="Gene3D" id="1.20.5.320">
    <property type="entry name" value="6-Phosphogluconate Dehydrogenase, domain 3"/>
    <property type="match status" value="1"/>
</dbReference>
<evidence type="ECO:0000256" key="8">
    <source>
        <dbReference type="ARBA" id="ARBA00022679"/>
    </source>
</evidence>
<dbReference type="GO" id="GO:0019521">
    <property type="term" value="P:D-gluconate metabolic process"/>
    <property type="evidence" value="ECO:0007669"/>
    <property type="project" value="UniProtKB-KW"/>
</dbReference>
<dbReference type="NCBIfam" id="TIGR01313">
    <property type="entry name" value="therm_gnt_kin"/>
    <property type="match status" value="1"/>
</dbReference>
<protein>
    <recommendedName>
        <fullName evidence="7 18">6-phosphogluconate dehydrogenase, decarboxylating</fullName>
        <ecNumber evidence="18">1.1.1.44</ecNumber>
    </recommendedName>
</protein>
<dbReference type="NCBIfam" id="TIGR00873">
    <property type="entry name" value="gnd"/>
    <property type="match status" value="1"/>
</dbReference>
<sequence length="640" mass="70587">MSYLVMGVSGSGKSTVGYLLAQQLHLHFIDADDYHLPASVQKMSKGIPLTDDDRKDWLLRLNQLLREAEKAGQELVMACSALKEQYRQALQQDLASPLKVIYLHGEREVLQERIGNRAGHFMPRILLESQLETLEVPQTALHLHIVHSPALLVQQIINHYHVMAATEENSDKTLAQFGVIGMGVMGKSLALNLAGKGVPVAVYNRTVAGVEERVAEDFVQAHPDQPLQPFSKMEAFVQSLERPRRILVMVKAGGAVDAVLKELRPLLQEGDLVMDGGNSHYLDTRRRTQEMKSLHLHFLGVGISGGEEGALKGPSLMPGGERAGYDSVAHLLERLAAKDRKGNACCAYIGPEGAGHFVKMVHNGIEYAEMQALAEAYQLMRFHLGFSPSAVAEEFQNWQNSGLDSYLLEITVAILQKQEDGEPLLDKILDAAEQKGTGGWSTTAALEVGASLDPIAAAVMARYLSAQKAQRVQAAKVYAVEPEQLVGVPLLLVQQVKSAYEAVRLVNHAVGFELMRRASEEYHWQLDLSSIARIWTNGCIIRSLLMEELADVLKTEGPLLQQARVVEKMTTLLPSWKDVVASGLKANAALPVFSSALNYVLGYVSQQSPANLIQAQRDYFGAHTFRRVDQPLDQYFHVAW</sequence>
<dbReference type="RefSeq" id="WP_182513009.1">
    <property type="nucleotide sequence ID" value="NZ_JACJIQ010000007.1"/>
</dbReference>
<evidence type="ECO:0000256" key="2">
    <source>
        <dbReference type="ARBA" id="ARBA00004761"/>
    </source>
</evidence>
<keyword evidence="13 18" id="KW-0560">Oxidoreductase</keyword>
<dbReference type="InterPro" id="IPR031322">
    <property type="entry name" value="Shikimate/glucono_kinase"/>
</dbReference>
<dbReference type="SUPFAM" id="SSF48179">
    <property type="entry name" value="6-phosphogluconate dehydrogenase C-terminal domain-like"/>
    <property type="match status" value="1"/>
</dbReference>
<dbReference type="InterPro" id="IPR008927">
    <property type="entry name" value="6-PGluconate_DH-like_C_sf"/>
</dbReference>
<comment type="pathway">
    <text evidence="2">Carbohydrate acid metabolism.</text>
</comment>
<dbReference type="UniPathway" id="UPA00115">
    <property type="reaction ID" value="UER00410"/>
</dbReference>
<dbReference type="InterPro" id="IPR036291">
    <property type="entry name" value="NAD(P)-bd_dom_sf"/>
</dbReference>
<keyword evidence="14 18" id="KW-0311">Gluconate utilization</keyword>
<name>A0A839GF01_9BACT</name>
<dbReference type="Gene3D" id="3.40.50.300">
    <property type="entry name" value="P-loop containing nucleotide triphosphate hydrolases"/>
    <property type="match status" value="1"/>
</dbReference>
<dbReference type="AlphaFoldDB" id="A0A839GF01"/>
<dbReference type="PROSITE" id="PS00461">
    <property type="entry name" value="6PGD"/>
    <property type="match status" value="1"/>
</dbReference>
<dbReference type="Proteomes" id="UP000563094">
    <property type="component" value="Unassembled WGS sequence"/>
</dbReference>
<comment type="similarity">
    <text evidence="5">Belongs to the gluconokinase GntK/GntV family.</text>
</comment>
<dbReference type="InterPro" id="IPR027417">
    <property type="entry name" value="P-loop_NTPase"/>
</dbReference>
<dbReference type="SMART" id="SM01350">
    <property type="entry name" value="6PGD"/>
    <property type="match status" value="1"/>
</dbReference>
<organism evidence="20 21">
    <name type="scientific">Rufibacter quisquiliarum</name>
    <dbReference type="NCBI Taxonomy" id="1549639"/>
    <lineage>
        <taxon>Bacteria</taxon>
        <taxon>Pseudomonadati</taxon>
        <taxon>Bacteroidota</taxon>
        <taxon>Cytophagia</taxon>
        <taxon>Cytophagales</taxon>
        <taxon>Hymenobacteraceae</taxon>
        <taxon>Rufibacter</taxon>
    </lineage>
</organism>
<dbReference type="SUPFAM" id="SSF52540">
    <property type="entry name" value="P-loop containing nucleoside triphosphate hydrolases"/>
    <property type="match status" value="1"/>
</dbReference>
<keyword evidence="9" id="KW-0547">Nucleotide-binding</keyword>
<dbReference type="GO" id="GO:0046316">
    <property type="term" value="F:gluconokinase activity"/>
    <property type="evidence" value="ECO:0007669"/>
    <property type="project" value="UniProtKB-EC"/>
</dbReference>
<evidence type="ECO:0000256" key="17">
    <source>
        <dbReference type="ARBA" id="ARBA00048640"/>
    </source>
</evidence>
<dbReference type="InterPro" id="IPR006114">
    <property type="entry name" value="6PGDH_C"/>
</dbReference>
<keyword evidence="8" id="KW-0808">Transferase</keyword>
<dbReference type="InterPro" id="IPR006184">
    <property type="entry name" value="6PGdom_BS"/>
</dbReference>
<evidence type="ECO:0000256" key="5">
    <source>
        <dbReference type="ARBA" id="ARBA00008420"/>
    </source>
</evidence>
<comment type="pathway">
    <text evidence="3 18">Carbohydrate degradation; pentose phosphate pathway; D-ribulose 5-phosphate from D-glucose 6-phosphate (oxidative stage): step 3/3.</text>
</comment>
<keyword evidence="15 18" id="KW-0570">Pentose shunt</keyword>
<evidence type="ECO:0000256" key="12">
    <source>
        <dbReference type="ARBA" id="ARBA00022857"/>
    </source>
</evidence>
<dbReference type="SUPFAM" id="SSF51735">
    <property type="entry name" value="NAD(P)-binding Rossmann-fold domains"/>
    <property type="match status" value="1"/>
</dbReference>
<dbReference type="InterPro" id="IPR006001">
    <property type="entry name" value="Therm_gnt_kin"/>
</dbReference>
<dbReference type="GO" id="GO:0006098">
    <property type="term" value="P:pentose-phosphate shunt"/>
    <property type="evidence" value="ECO:0007669"/>
    <property type="project" value="UniProtKB-UniPathway"/>
</dbReference>
<evidence type="ECO:0000256" key="4">
    <source>
        <dbReference type="ARBA" id="ARBA00008419"/>
    </source>
</evidence>
<keyword evidence="21" id="KW-1185">Reference proteome</keyword>
<accession>A0A839GF01</accession>
<evidence type="ECO:0000256" key="15">
    <source>
        <dbReference type="ARBA" id="ARBA00023126"/>
    </source>
</evidence>
<dbReference type="EMBL" id="JACJIQ010000007">
    <property type="protein sequence ID" value="MBA9077492.1"/>
    <property type="molecule type" value="Genomic_DNA"/>
</dbReference>
<dbReference type="InterPro" id="IPR006113">
    <property type="entry name" value="6PGDH_Gnd/GntZ"/>
</dbReference>
<gene>
    <name evidence="20" type="ORF">FHS90_002205</name>
</gene>
<reference evidence="20 21" key="1">
    <citation type="submission" date="2020-08" db="EMBL/GenBank/DDBJ databases">
        <title>Genomic Encyclopedia of Type Strains, Phase IV (KMG-IV): sequencing the most valuable type-strain genomes for metagenomic binning, comparative biology and taxonomic classification.</title>
        <authorList>
            <person name="Goeker M."/>
        </authorList>
    </citation>
    <scope>NUCLEOTIDE SEQUENCE [LARGE SCALE GENOMIC DNA]</scope>
    <source>
        <strain evidence="20 21">DSM 29854</strain>
    </source>
</reference>
<evidence type="ECO:0000256" key="16">
    <source>
        <dbReference type="ARBA" id="ARBA00048090"/>
    </source>
</evidence>
<evidence type="ECO:0000256" key="11">
    <source>
        <dbReference type="ARBA" id="ARBA00022840"/>
    </source>
</evidence>
<keyword evidence="11" id="KW-0067">ATP-binding</keyword>
<dbReference type="CDD" id="cd02021">
    <property type="entry name" value="GntK"/>
    <property type="match status" value="1"/>
</dbReference>
<keyword evidence="10" id="KW-0418">Kinase</keyword>
<dbReference type="Pfam" id="PF00393">
    <property type="entry name" value="6PGD"/>
    <property type="match status" value="1"/>
</dbReference>
<dbReference type="InterPro" id="IPR013328">
    <property type="entry name" value="6PGD_dom2"/>
</dbReference>
<evidence type="ECO:0000313" key="21">
    <source>
        <dbReference type="Proteomes" id="UP000563094"/>
    </source>
</evidence>
<dbReference type="NCBIfam" id="NF006765">
    <property type="entry name" value="PRK09287.1"/>
    <property type="match status" value="1"/>
</dbReference>
<dbReference type="InterPro" id="IPR006115">
    <property type="entry name" value="6PGDH_NADP-bd"/>
</dbReference>
<evidence type="ECO:0000256" key="7">
    <source>
        <dbReference type="ARBA" id="ARBA00018193"/>
    </source>
</evidence>
<dbReference type="GO" id="GO:0050661">
    <property type="term" value="F:NADP binding"/>
    <property type="evidence" value="ECO:0007669"/>
    <property type="project" value="InterPro"/>
</dbReference>
<comment type="function">
    <text evidence="1">Catalyzes the oxidative decarboxylation of 6-phosphogluconate to ribulose 5-phosphate and CO(2), with concomitant reduction of NADP to NADPH.</text>
</comment>
<dbReference type="PANTHER" id="PTHR11811">
    <property type="entry name" value="6-PHOSPHOGLUCONATE DEHYDROGENASE"/>
    <property type="match status" value="1"/>
</dbReference>
<dbReference type="Gene3D" id="3.40.50.720">
    <property type="entry name" value="NAD(P)-binding Rossmann-like Domain"/>
    <property type="match status" value="1"/>
</dbReference>
<dbReference type="EC" id="1.1.1.44" evidence="18"/>
<dbReference type="Gene3D" id="1.10.1040.10">
    <property type="entry name" value="N-(1-d-carboxylethyl)-l-norvaline Dehydrogenase, domain 2"/>
    <property type="match status" value="1"/>
</dbReference>
<feature type="domain" description="6-phosphogluconate dehydrogenase C-terminal" evidence="19">
    <location>
        <begin position="355"/>
        <end position="640"/>
    </location>
</feature>
<evidence type="ECO:0000256" key="18">
    <source>
        <dbReference type="RuleBase" id="RU000485"/>
    </source>
</evidence>
<dbReference type="Pfam" id="PF01202">
    <property type="entry name" value="SKI"/>
    <property type="match status" value="1"/>
</dbReference>
<dbReference type="GO" id="GO:0005524">
    <property type="term" value="F:ATP binding"/>
    <property type="evidence" value="ECO:0007669"/>
    <property type="project" value="UniProtKB-KW"/>
</dbReference>
<dbReference type="InterPro" id="IPR006183">
    <property type="entry name" value="Pgluconate_DH"/>
</dbReference>